<gene>
    <name evidence="9" type="ORF">BAUCODRAFT_39860</name>
</gene>
<feature type="transmembrane region" description="Helical" evidence="7">
    <location>
        <begin position="58"/>
        <end position="80"/>
    </location>
</feature>
<dbReference type="EMBL" id="KB445566">
    <property type="protein sequence ID" value="EMC90845.1"/>
    <property type="molecule type" value="Genomic_DNA"/>
</dbReference>
<evidence type="ECO:0000256" key="2">
    <source>
        <dbReference type="ARBA" id="ARBA00022448"/>
    </source>
</evidence>
<dbReference type="PANTHER" id="PTHR47797:SF1">
    <property type="entry name" value="CYTOCHROME B561 DOMAIN-CONTAINING PROTEIN-RELATED"/>
    <property type="match status" value="1"/>
</dbReference>
<accession>M2MX67</accession>
<reference evidence="9 10" key="1">
    <citation type="journal article" date="2012" name="PLoS Pathog.">
        <title>Diverse lifestyles and strategies of plant pathogenesis encoded in the genomes of eighteen Dothideomycetes fungi.</title>
        <authorList>
            <person name="Ohm R.A."/>
            <person name="Feau N."/>
            <person name="Henrissat B."/>
            <person name="Schoch C.L."/>
            <person name="Horwitz B.A."/>
            <person name="Barry K.W."/>
            <person name="Condon B.J."/>
            <person name="Copeland A.C."/>
            <person name="Dhillon B."/>
            <person name="Glaser F."/>
            <person name="Hesse C.N."/>
            <person name="Kosti I."/>
            <person name="LaButti K."/>
            <person name="Lindquist E.A."/>
            <person name="Lucas S."/>
            <person name="Salamov A.A."/>
            <person name="Bradshaw R.E."/>
            <person name="Ciuffetti L."/>
            <person name="Hamelin R.C."/>
            <person name="Kema G.H.J."/>
            <person name="Lawrence C."/>
            <person name="Scott J.A."/>
            <person name="Spatafora J.W."/>
            <person name="Turgeon B.G."/>
            <person name="de Wit P.J.G.M."/>
            <person name="Zhong S."/>
            <person name="Goodwin S.B."/>
            <person name="Grigoriev I.V."/>
        </authorList>
    </citation>
    <scope>NUCLEOTIDE SEQUENCE [LARGE SCALE GENOMIC DNA]</scope>
    <source>
        <strain evidence="9 10">UAMH 10762</strain>
    </source>
</reference>
<dbReference type="RefSeq" id="XP_007681972.1">
    <property type="nucleotide sequence ID" value="XM_007683782.1"/>
</dbReference>
<keyword evidence="4" id="KW-0249">Electron transport</keyword>
<keyword evidence="6 7" id="KW-0472">Membrane</keyword>
<organism evidence="9 10">
    <name type="scientific">Baudoinia panamericana (strain UAMH 10762)</name>
    <name type="common">Angels' share fungus</name>
    <name type="synonym">Baudoinia compniacensis (strain UAMH 10762)</name>
    <dbReference type="NCBI Taxonomy" id="717646"/>
    <lineage>
        <taxon>Eukaryota</taxon>
        <taxon>Fungi</taxon>
        <taxon>Dikarya</taxon>
        <taxon>Ascomycota</taxon>
        <taxon>Pezizomycotina</taxon>
        <taxon>Dothideomycetes</taxon>
        <taxon>Dothideomycetidae</taxon>
        <taxon>Mycosphaerellales</taxon>
        <taxon>Teratosphaeriaceae</taxon>
        <taxon>Baudoinia</taxon>
    </lineage>
</organism>
<dbReference type="InterPro" id="IPR006593">
    <property type="entry name" value="Cyt_b561/ferric_Rdtase_TM"/>
</dbReference>
<proteinExistence type="predicted"/>
<dbReference type="PROSITE" id="PS50939">
    <property type="entry name" value="CYTOCHROME_B561"/>
    <property type="match status" value="1"/>
</dbReference>
<feature type="transmembrane region" description="Helical" evidence="7">
    <location>
        <begin position="26"/>
        <end position="46"/>
    </location>
</feature>
<feature type="domain" description="Cytochrome b561" evidence="8">
    <location>
        <begin position="1"/>
        <end position="152"/>
    </location>
</feature>
<dbReference type="GeneID" id="19113903"/>
<dbReference type="AlphaFoldDB" id="M2MX67"/>
<evidence type="ECO:0000256" key="3">
    <source>
        <dbReference type="ARBA" id="ARBA00022692"/>
    </source>
</evidence>
<keyword evidence="10" id="KW-1185">Reference proteome</keyword>
<keyword evidence="3 7" id="KW-0812">Transmembrane</keyword>
<dbReference type="GO" id="GO:0016020">
    <property type="term" value="C:membrane"/>
    <property type="evidence" value="ECO:0007669"/>
    <property type="project" value="UniProtKB-SubCell"/>
</dbReference>
<evidence type="ECO:0000259" key="8">
    <source>
        <dbReference type="PROSITE" id="PS50939"/>
    </source>
</evidence>
<feature type="transmembrane region" description="Helical" evidence="7">
    <location>
        <begin position="100"/>
        <end position="121"/>
    </location>
</feature>
<sequence>MCFAFVAVFPTGSLLLRLFQSVTWHWAVQCIGVLLVIVGLATGVSISREYNRGKGFTSAHQVLGLLLFAGVIIQLGLGIINHAIHRRTKQGTAFGKVHLFLGPTVMLLALINGGLGLNLAGDTQGHVPYAIAVLAAGILFILARAWIHLFMSHAQYKPEEAVEQYPWQNSFGLPSSGSPFQDVETPASYKSEVTNPFTFEMASPVTMAPMSPRWPAPPKRTFSSAWLG</sequence>
<comment type="subcellular location">
    <subcellularLocation>
        <location evidence="1">Membrane</location>
    </subcellularLocation>
</comment>
<dbReference type="Gene3D" id="1.20.120.1770">
    <property type="match status" value="1"/>
</dbReference>
<name>M2MX67_BAUPA</name>
<evidence type="ECO:0000256" key="6">
    <source>
        <dbReference type="ARBA" id="ARBA00023136"/>
    </source>
</evidence>
<dbReference type="KEGG" id="bcom:BAUCODRAFT_39860"/>
<feature type="transmembrane region" description="Helical" evidence="7">
    <location>
        <begin position="127"/>
        <end position="147"/>
    </location>
</feature>
<dbReference type="PANTHER" id="PTHR47797">
    <property type="entry name" value="DEHYDROGENASE, PUTATIVE (AFU_ORTHOLOGUE AFUA_8G05805)-RELATED"/>
    <property type="match status" value="1"/>
</dbReference>
<evidence type="ECO:0000313" key="10">
    <source>
        <dbReference type="Proteomes" id="UP000011761"/>
    </source>
</evidence>
<evidence type="ECO:0000256" key="7">
    <source>
        <dbReference type="SAM" id="Phobius"/>
    </source>
</evidence>
<dbReference type="Pfam" id="PF03188">
    <property type="entry name" value="Cytochrom_B561"/>
    <property type="match status" value="1"/>
</dbReference>
<dbReference type="CDD" id="cd08760">
    <property type="entry name" value="Cyt_b561_FRRS1_like"/>
    <property type="match status" value="1"/>
</dbReference>
<keyword evidence="2" id="KW-0813">Transport</keyword>
<evidence type="ECO:0000256" key="4">
    <source>
        <dbReference type="ARBA" id="ARBA00022982"/>
    </source>
</evidence>
<protein>
    <recommendedName>
        <fullName evidence="8">Cytochrome b561 domain-containing protein</fullName>
    </recommendedName>
</protein>
<dbReference type="OrthoDB" id="19261at2759"/>
<evidence type="ECO:0000256" key="5">
    <source>
        <dbReference type="ARBA" id="ARBA00022989"/>
    </source>
</evidence>
<dbReference type="eggNOG" id="ENOG502SJ74">
    <property type="taxonomic scope" value="Eukaryota"/>
</dbReference>
<dbReference type="STRING" id="717646.M2MX67"/>
<dbReference type="HOGENOM" id="CLU_1214543_0_0_1"/>
<evidence type="ECO:0000313" key="9">
    <source>
        <dbReference type="EMBL" id="EMC90845.1"/>
    </source>
</evidence>
<evidence type="ECO:0000256" key="1">
    <source>
        <dbReference type="ARBA" id="ARBA00004370"/>
    </source>
</evidence>
<keyword evidence="5 7" id="KW-1133">Transmembrane helix</keyword>
<dbReference type="Proteomes" id="UP000011761">
    <property type="component" value="Unassembled WGS sequence"/>
</dbReference>